<reference evidence="1 2" key="1">
    <citation type="journal article" date="2021" name="Commun. Biol.">
        <title>The genome of Shorea leprosula (Dipterocarpaceae) highlights the ecological relevance of drought in aseasonal tropical rainforests.</title>
        <authorList>
            <person name="Ng K.K.S."/>
            <person name="Kobayashi M.J."/>
            <person name="Fawcett J.A."/>
            <person name="Hatakeyama M."/>
            <person name="Paape T."/>
            <person name="Ng C.H."/>
            <person name="Ang C.C."/>
            <person name="Tnah L.H."/>
            <person name="Lee C.T."/>
            <person name="Nishiyama T."/>
            <person name="Sese J."/>
            <person name="O'Brien M.J."/>
            <person name="Copetti D."/>
            <person name="Mohd Noor M.I."/>
            <person name="Ong R.C."/>
            <person name="Putra M."/>
            <person name="Sireger I.Z."/>
            <person name="Indrioko S."/>
            <person name="Kosugi Y."/>
            <person name="Izuno A."/>
            <person name="Isagi Y."/>
            <person name="Lee S.L."/>
            <person name="Shimizu K.K."/>
        </authorList>
    </citation>
    <scope>NUCLEOTIDE SEQUENCE [LARGE SCALE GENOMIC DNA]</scope>
    <source>
        <strain evidence="1">214</strain>
    </source>
</reference>
<organism evidence="1 2">
    <name type="scientific">Rubroshorea leprosula</name>
    <dbReference type="NCBI Taxonomy" id="152421"/>
    <lineage>
        <taxon>Eukaryota</taxon>
        <taxon>Viridiplantae</taxon>
        <taxon>Streptophyta</taxon>
        <taxon>Embryophyta</taxon>
        <taxon>Tracheophyta</taxon>
        <taxon>Spermatophyta</taxon>
        <taxon>Magnoliopsida</taxon>
        <taxon>eudicotyledons</taxon>
        <taxon>Gunneridae</taxon>
        <taxon>Pentapetalae</taxon>
        <taxon>rosids</taxon>
        <taxon>malvids</taxon>
        <taxon>Malvales</taxon>
        <taxon>Dipterocarpaceae</taxon>
        <taxon>Rubroshorea</taxon>
    </lineage>
</organism>
<sequence length="49" mass="5948">MKYEYIHLFVRKPVKRSPITNSGRSRYYLLELNLIHHIFSKNKEVLSDL</sequence>
<dbReference type="AlphaFoldDB" id="A0AAV5HTJ2"/>
<dbReference type="Proteomes" id="UP001054252">
    <property type="component" value="Unassembled WGS sequence"/>
</dbReference>
<name>A0AAV5HTJ2_9ROSI</name>
<comment type="caution">
    <text evidence="1">The sequence shown here is derived from an EMBL/GenBank/DDBJ whole genome shotgun (WGS) entry which is preliminary data.</text>
</comment>
<dbReference type="EMBL" id="BPVZ01000002">
    <property type="protein sequence ID" value="GKU88494.1"/>
    <property type="molecule type" value="Genomic_DNA"/>
</dbReference>
<proteinExistence type="predicted"/>
<evidence type="ECO:0000313" key="2">
    <source>
        <dbReference type="Proteomes" id="UP001054252"/>
    </source>
</evidence>
<evidence type="ECO:0000313" key="1">
    <source>
        <dbReference type="EMBL" id="GKU88494.1"/>
    </source>
</evidence>
<accession>A0AAV5HTJ2</accession>
<gene>
    <name evidence="1" type="ORF">SLEP1_g2753</name>
</gene>
<keyword evidence="2" id="KW-1185">Reference proteome</keyword>
<protein>
    <submittedName>
        <fullName evidence="1">Uncharacterized protein</fullName>
    </submittedName>
</protein>